<feature type="domain" description="DUF1846" evidence="2">
    <location>
        <begin position="340"/>
        <end position="501"/>
    </location>
</feature>
<name>A0A644TI07_9ZZZZ</name>
<dbReference type="NCBIfam" id="NF010184">
    <property type="entry name" value="PRK13663.1"/>
    <property type="match status" value="1"/>
</dbReference>
<evidence type="ECO:0000313" key="3">
    <source>
        <dbReference type="EMBL" id="MPL66514.1"/>
    </source>
</evidence>
<dbReference type="InterPro" id="IPR048496">
    <property type="entry name" value="DUF1846_N"/>
</dbReference>
<dbReference type="Gene3D" id="1.20.1570.10">
    <property type="entry name" value="dip2346 domain like"/>
    <property type="match status" value="1"/>
</dbReference>
<dbReference type="Pfam" id="PF20921">
    <property type="entry name" value="DUF1846_C"/>
    <property type="match status" value="1"/>
</dbReference>
<accession>A0A644TI07</accession>
<feature type="domain" description="DUF1846" evidence="1">
    <location>
        <begin position="4"/>
        <end position="335"/>
    </location>
</feature>
<protein>
    <recommendedName>
        <fullName evidence="4">DUF1846 domain-containing protein</fullName>
    </recommendedName>
</protein>
<evidence type="ECO:0000259" key="2">
    <source>
        <dbReference type="Pfam" id="PF20921"/>
    </source>
</evidence>
<evidence type="ECO:0008006" key="4">
    <source>
        <dbReference type="Google" id="ProtNLM"/>
    </source>
</evidence>
<dbReference type="Gene3D" id="3.10.630.10">
    <property type="entry name" value="dip2346 domain like"/>
    <property type="match status" value="1"/>
</dbReference>
<organism evidence="3">
    <name type="scientific">bioreactor metagenome</name>
    <dbReference type="NCBI Taxonomy" id="1076179"/>
    <lineage>
        <taxon>unclassified sequences</taxon>
        <taxon>metagenomes</taxon>
        <taxon>ecological metagenomes</taxon>
    </lineage>
</organism>
<dbReference type="AlphaFoldDB" id="A0A644TI07"/>
<proteinExistence type="predicted"/>
<evidence type="ECO:0000259" key="1">
    <source>
        <dbReference type="Pfam" id="PF08903"/>
    </source>
</evidence>
<comment type="caution">
    <text evidence="3">The sequence shown here is derived from an EMBL/GenBank/DDBJ whole genome shotgun (WGS) entry which is preliminary data.</text>
</comment>
<gene>
    <name evidence="3" type="ORF">SDC9_12192</name>
</gene>
<dbReference type="Pfam" id="PF08903">
    <property type="entry name" value="DUF1846"/>
    <property type="match status" value="1"/>
</dbReference>
<reference evidence="3" key="1">
    <citation type="submission" date="2019-08" db="EMBL/GenBank/DDBJ databases">
        <authorList>
            <person name="Kucharzyk K."/>
            <person name="Murdoch R.W."/>
            <person name="Higgins S."/>
            <person name="Loffler F."/>
        </authorList>
    </citation>
    <scope>NUCLEOTIDE SEQUENCE</scope>
</reference>
<dbReference type="InterPro" id="IPR048441">
    <property type="entry name" value="DUF1846_C"/>
</dbReference>
<sequence length="503" mass="54885">MRRIAFDNEKYLLEQSTLIRDRAEKTDKLYLEFGGKLLWDWHAARVLPGYDPNVKIRLLAMLKDKAEVILCIYAGDIERRRIRGDFGITYDASALQIFDQLGDWGVSVAGVVITRYEDQNAANQFGTLLERRGVRVFRHRPTRGYPSDVERIVSPEGYGANEYIPTSKPIVVVTGPGPGSGKLATALSLVYADYCAGRKADYAKFETFPVWNLPLKHPVNIAYEAATVDLGDFNCVDPFHLEARGETAINYNRDVEVFPVLRRILDKISGGDVGYVSPTEMGVNRIASGIIDDAEVRRAACQEILRRYFRHSCEYALGLSEKAAIQRIQVIMDELEIRPEDRAVVLPARAAAEKALKEGKGNEGVCVGAALELPDGTIITGKNSPVLHAASAVVLNAAKKLAGIPKKIHLLPPIVTASIAGMKRDVLGRKSLSLSLDETLIALSVGAAMNPSAQAGMEALKSLAGCELHLTHIPSAGDEGGLRRLGLNATSDPFFASNNLFSS</sequence>
<dbReference type="EMBL" id="VSSQ01000032">
    <property type="protein sequence ID" value="MPL66514.1"/>
    <property type="molecule type" value="Genomic_DNA"/>
</dbReference>
<dbReference type="Gene3D" id="3.40.140.40">
    <property type="entry name" value="Domain of unknown function (DUF1846), C-terminal subdomain"/>
    <property type="match status" value="1"/>
</dbReference>